<accession>A0A543AXH9</accession>
<dbReference type="GO" id="GO:0016791">
    <property type="term" value="F:phosphatase activity"/>
    <property type="evidence" value="ECO:0007669"/>
    <property type="project" value="TreeGrafter"/>
</dbReference>
<proteinExistence type="predicted"/>
<dbReference type="AlphaFoldDB" id="A0A543AXH9"/>
<name>A0A543AXH9_9ACTN</name>
<evidence type="ECO:0000313" key="1">
    <source>
        <dbReference type="EMBL" id="TQL77278.1"/>
    </source>
</evidence>
<dbReference type="Pfam" id="PF08282">
    <property type="entry name" value="Hydrolase_3"/>
    <property type="match status" value="2"/>
</dbReference>
<dbReference type="InterPro" id="IPR023214">
    <property type="entry name" value="HAD_sf"/>
</dbReference>
<sequence>MTLPKLIATDLDGTLVRSDNTVSARSHRVLARLADAGVTLVAITGRGPRLLELCRRDVPSAHYLVMAQGGYIYDCATPQSTLLHETLMPGHHAAEVVGLIERRVAHDLTVIAETDPSHDAPLIGHVIADWPWPVPILAGGLDEIFGGSVIKTFLRSPTVSALELLDVGRSVVPGELATLTEAGIGFVEVCPPGTDKGSGLRRVADRLGIHRDDIIVFGDALNDLPMFEWAGHAVAVTAAHPDVKAAADEVTGTNDEDGVAAYLERLFG</sequence>
<dbReference type="Gene3D" id="3.30.1240.10">
    <property type="match status" value="1"/>
</dbReference>
<dbReference type="NCBIfam" id="TIGR01484">
    <property type="entry name" value="HAD-SF-IIB"/>
    <property type="match status" value="1"/>
</dbReference>
<evidence type="ECO:0000313" key="2">
    <source>
        <dbReference type="Proteomes" id="UP000317043"/>
    </source>
</evidence>
<gene>
    <name evidence="1" type="ORF">FB566_2834</name>
</gene>
<reference evidence="1 2" key="1">
    <citation type="submission" date="2019-06" db="EMBL/GenBank/DDBJ databases">
        <title>Sequencing the genomes of 1000 actinobacteria strains.</title>
        <authorList>
            <person name="Klenk H.-P."/>
        </authorList>
    </citation>
    <scope>NUCLEOTIDE SEQUENCE [LARGE SCALE GENOMIC DNA]</scope>
    <source>
        <strain evidence="1 2">DSM 45928</strain>
    </source>
</reference>
<keyword evidence="2" id="KW-1185">Reference proteome</keyword>
<dbReference type="InterPro" id="IPR036412">
    <property type="entry name" value="HAD-like_sf"/>
</dbReference>
<dbReference type="EMBL" id="VFOW01000001">
    <property type="protein sequence ID" value="TQL77278.1"/>
    <property type="molecule type" value="Genomic_DNA"/>
</dbReference>
<dbReference type="Proteomes" id="UP000317043">
    <property type="component" value="Unassembled WGS sequence"/>
</dbReference>
<comment type="caution">
    <text evidence="1">The sequence shown here is derived from an EMBL/GenBank/DDBJ whole genome shotgun (WGS) entry which is preliminary data.</text>
</comment>
<dbReference type="InterPro" id="IPR006379">
    <property type="entry name" value="HAD-SF_hydro_IIB"/>
</dbReference>
<dbReference type="Gene3D" id="3.40.50.1000">
    <property type="entry name" value="HAD superfamily/HAD-like"/>
    <property type="match status" value="1"/>
</dbReference>
<dbReference type="GO" id="GO:0005829">
    <property type="term" value="C:cytosol"/>
    <property type="evidence" value="ECO:0007669"/>
    <property type="project" value="TreeGrafter"/>
</dbReference>
<dbReference type="PANTHER" id="PTHR10000">
    <property type="entry name" value="PHOSPHOSERINE PHOSPHATASE"/>
    <property type="match status" value="1"/>
</dbReference>
<protein>
    <recommendedName>
        <fullName evidence="3">Cof subfamily protein (Haloacid dehalogenase superfamily)/HAD superfamily hydrolase (TIGR01484 family)</fullName>
    </recommendedName>
</protein>
<dbReference type="PANTHER" id="PTHR10000:SF8">
    <property type="entry name" value="HAD SUPERFAMILY HYDROLASE-LIKE, TYPE 3"/>
    <property type="match status" value="1"/>
</dbReference>
<dbReference type="SUPFAM" id="SSF56784">
    <property type="entry name" value="HAD-like"/>
    <property type="match status" value="1"/>
</dbReference>
<dbReference type="InParanoid" id="A0A543AXH9"/>
<organism evidence="1 2">
    <name type="scientific">Stackebrandtia endophytica</name>
    <dbReference type="NCBI Taxonomy" id="1496996"/>
    <lineage>
        <taxon>Bacteria</taxon>
        <taxon>Bacillati</taxon>
        <taxon>Actinomycetota</taxon>
        <taxon>Actinomycetes</taxon>
        <taxon>Glycomycetales</taxon>
        <taxon>Glycomycetaceae</taxon>
        <taxon>Stackebrandtia</taxon>
    </lineage>
</organism>
<evidence type="ECO:0008006" key="3">
    <source>
        <dbReference type="Google" id="ProtNLM"/>
    </source>
</evidence>
<dbReference type="GO" id="GO:0000287">
    <property type="term" value="F:magnesium ion binding"/>
    <property type="evidence" value="ECO:0007669"/>
    <property type="project" value="TreeGrafter"/>
</dbReference>